<sequence>MVPICDDVHLIGAIAIPKKEDPTFKYFNSLKCQWQQLDLFKVHEWKCPKDEALYKQIIEKKRVFKFLIGLNKDLDETKEGTTLVQSTIADLAIPKTLAERSIENQLIGNLHIFPMTKRAVDILLLSTTTPLL</sequence>
<comment type="caution">
    <text evidence="1">The sequence shown here is derived from an EMBL/GenBank/DDBJ whole genome shotgun (WGS) entry which is preliminary data.</text>
</comment>
<evidence type="ECO:0000313" key="2">
    <source>
        <dbReference type="Proteomes" id="UP000288805"/>
    </source>
</evidence>
<accession>A0A438IB89</accession>
<gene>
    <name evidence="1" type="ORF">CK203_034049</name>
</gene>
<dbReference type="AlphaFoldDB" id="A0A438IB89"/>
<proteinExistence type="predicted"/>
<dbReference type="EMBL" id="QGNW01000125">
    <property type="protein sequence ID" value="RVW93983.1"/>
    <property type="molecule type" value="Genomic_DNA"/>
</dbReference>
<reference evidence="1 2" key="1">
    <citation type="journal article" date="2018" name="PLoS Genet.">
        <title>Population sequencing reveals clonal diversity and ancestral inbreeding in the grapevine cultivar Chardonnay.</title>
        <authorList>
            <person name="Roach M.J."/>
            <person name="Johnson D.L."/>
            <person name="Bohlmann J."/>
            <person name="van Vuuren H.J."/>
            <person name="Jones S.J."/>
            <person name="Pretorius I.S."/>
            <person name="Schmidt S.A."/>
            <person name="Borneman A.R."/>
        </authorList>
    </citation>
    <scope>NUCLEOTIDE SEQUENCE [LARGE SCALE GENOMIC DNA]</scope>
    <source>
        <strain evidence="2">cv. Chardonnay</strain>
        <tissue evidence="1">Leaf</tissue>
    </source>
</reference>
<name>A0A438IB89_VITVI</name>
<evidence type="ECO:0000313" key="1">
    <source>
        <dbReference type="EMBL" id="RVW93983.1"/>
    </source>
</evidence>
<dbReference type="Proteomes" id="UP000288805">
    <property type="component" value="Unassembled WGS sequence"/>
</dbReference>
<organism evidence="1 2">
    <name type="scientific">Vitis vinifera</name>
    <name type="common">Grape</name>
    <dbReference type="NCBI Taxonomy" id="29760"/>
    <lineage>
        <taxon>Eukaryota</taxon>
        <taxon>Viridiplantae</taxon>
        <taxon>Streptophyta</taxon>
        <taxon>Embryophyta</taxon>
        <taxon>Tracheophyta</taxon>
        <taxon>Spermatophyta</taxon>
        <taxon>Magnoliopsida</taxon>
        <taxon>eudicotyledons</taxon>
        <taxon>Gunneridae</taxon>
        <taxon>Pentapetalae</taxon>
        <taxon>rosids</taxon>
        <taxon>Vitales</taxon>
        <taxon>Vitaceae</taxon>
        <taxon>Viteae</taxon>
        <taxon>Vitis</taxon>
    </lineage>
</organism>
<protein>
    <submittedName>
        <fullName evidence="1">Uncharacterized protein</fullName>
    </submittedName>
</protein>